<keyword evidence="3" id="KW-1185">Reference proteome</keyword>
<dbReference type="InParanoid" id="Q7NLI1"/>
<dbReference type="SMART" id="SM00257">
    <property type="entry name" value="LysM"/>
    <property type="match status" value="2"/>
</dbReference>
<dbReference type="PhylomeDB" id="Q7NLI1"/>
<dbReference type="CDD" id="cd12797">
    <property type="entry name" value="M23_peptidase"/>
    <property type="match status" value="1"/>
</dbReference>
<dbReference type="InterPro" id="IPR011055">
    <property type="entry name" value="Dup_hybrid_motif"/>
</dbReference>
<dbReference type="eggNOG" id="COG1388">
    <property type="taxonomic scope" value="Bacteria"/>
</dbReference>
<dbReference type="InterPro" id="IPR050570">
    <property type="entry name" value="Cell_wall_metabolism_enzyme"/>
</dbReference>
<dbReference type="eggNOG" id="COG0739">
    <property type="taxonomic scope" value="Bacteria"/>
</dbReference>
<dbReference type="Gene3D" id="2.70.70.10">
    <property type="entry name" value="Glucose Permease (Domain IIA)"/>
    <property type="match status" value="1"/>
</dbReference>
<dbReference type="InterPro" id="IPR036779">
    <property type="entry name" value="LysM_dom_sf"/>
</dbReference>
<dbReference type="PANTHER" id="PTHR21666:SF270">
    <property type="entry name" value="MUREIN HYDROLASE ACTIVATOR ENVC"/>
    <property type="match status" value="1"/>
</dbReference>
<dbReference type="SUPFAM" id="SSF54106">
    <property type="entry name" value="LysM domain"/>
    <property type="match status" value="2"/>
</dbReference>
<dbReference type="Pfam" id="PF01476">
    <property type="entry name" value="LysM"/>
    <property type="match status" value="2"/>
</dbReference>
<dbReference type="PROSITE" id="PS51782">
    <property type="entry name" value="LYSM"/>
    <property type="match status" value="2"/>
</dbReference>
<sequence>MHGPMIPQPKAQTVTAQRWSPARVAQRRRSWGGWAAGALAVAVAAGGAIALRNAAPVEQTADANLVLLLQQHSQSKVIAALAAVESGTLAMLDGRRSVVSHPVSAGDTLASLAAAYKLDARSIAFSNGLDPQSPLTPSQKLLIPPVDGLVYRVQRRDTLVAVSERHRVPITAIAKATGPGFQDFISPGQLLVIPGDAEALAAFSRAAAEPANALASLAVTGRGVSKAPRSPRGYVWPVRGFVISPYGPRGGRRHMGIDIAGPSGSPVATVRRGTVLFAGWMSGGFGNAVDVRHEDGMVSRYAHLSRILVRPDQILEAGQILGATGCTGRCTGPHLHLELHVGGRAVNPLPFLK</sequence>
<feature type="domain" description="LysM" evidence="1">
    <location>
        <begin position="149"/>
        <end position="193"/>
    </location>
</feature>
<dbReference type="OrthoDB" id="507840at2"/>
<dbReference type="KEGG" id="gvi:gll1142"/>
<dbReference type="PANTHER" id="PTHR21666">
    <property type="entry name" value="PEPTIDASE-RELATED"/>
    <property type="match status" value="1"/>
</dbReference>
<dbReference type="EnsemblBacteria" id="BAC89083">
    <property type="protein sequence ID" value="BAC89083"/>
    <property type="gene ID" value="BAC89083"/>
</dbReference>
<dbReference type="EMBL" id="BA000045">
    <property type="protein sequence ID" value="BAC89083.1"/>
    <property type="molecule type" value="Genomic_DNA"/>
</dbReference>
<evidence type="ECO:0000313" key="2">
    <source>
        <dbReference type="EMBL" id="BAC89083.1"/>
    </source>
</evidence>
<reference evidence="2 3" key="1">
    <citation type="journal article" date="2003" name="DNA Res.">
        <title>Complete genome structure of Gloeobacter violaceus PCC 7421, a cyanobacterium that lacks thylakoids.</title>
        <authorList>
            <person name="Nakamura Y."/>
            <person name="Kaneko T."/>
            <person name="Sato S."/>
            <person name="Mimuro M."/>
            <person name="Miyashita H."/>
            <person name="Tsuchiya T."/>
            <person name="Sasamoto S."/>
            <person name="Watanabe A."/>
            <person name="Kawashima K."/>
            <person name="Kishida Y."/>
            <person name="Kiyokawa C."/>
            <person name="Kohara M."/>
            <person name="Matsumoto M."/>
            <person name="Matsuno A."/>
            <person name="Nakazaki N."/>
            <person name="Shimpo S."/>
            <person name="Takeuchi C."/>
            <person name="Yamada M."/>
            <person name="Tabata S."/>
        </authorList>
    </citation>
    <scope>NUCLEOTIDE SEQUENCE [LARGE SCALE GENOMIC DNA]</scope>
    <source>
        <strain evidence="3">ATCC 29082 / PCC 7421</strain>
    </source>
</reference>
<dbReference type="Pfam" id="PF01551">
    <property type="entry name" value="Peptidase_M23"/>
    <property type="match status" value="1"/>
</dbReference>
<reference evidence="2 3" key="2">
    <citation type="journal article" date="2003" name="DNA Res.">
        <title>Complete genome structure of Gloeobacter violaceus PCC 7421, a cyanobacterium that lacks thylakoids (supplement).</title>
        <authorList>
            <person name="Nakamura Y."/>
            <person name="Kaneko T."/>
            <person name="Sato S."/>
            <person name="Mimuro M."/>
            <person name="Miyashita H."/>
            <person name="Tsuchiya T."/>
            <person name="Sasamoto S."/>
            <person name="Watanabe A."/>
            <person name="Kawashima K."/>
            <person name="Kishida Y."/>
            <person name="Kiyokawa C."/>
            <person name="Kohara M."/>
            <person name="Matsumoto M."/>
            <person name="Matsuno A."/>
            <person name="Nakazaki N."/>
            <person name="Shimpo S."/>
            <person name="Takeuchi C."/>
            <person name="Yamada M."/>
            <person name="Tabata S."/>
        </authorList>
    </citation>
    <scope>NUCLEOTIDE SEQUENCE [LARGE SCALE GENOMIC DNA]</scope>
    <source>
        <strain evidence="3">ATCC 29082 / PCC 7421</strain>
    </source>
</reference>
<dbReference type="InterPro" id="IPR018392">
    <property type="entry name" value="LysM"/>
</dbReference>
<feature type="domain" description="LysM" evidence="1">
    <location>
        <begin position="99"/>
        <end position="143"/>
    </location>
</feature>
<dbReference type="Gene3D" id="3.10.350.10">
    <property type="entry name" value="LysM domain"/>
    <property type="match status" value="2"/>
</dbReference>
<protein>
    <submittedName>
        <fullName evidence="2">Gll1142 protein</fullName>
    </submittedName>
</protein>
<dbReference type="SUPFAM" id="SSF51261">
    <property type="entry name" value="Duplicated hybrid motif"/>
    <property type="match status" value="1"/>
</dbReference>
<dbReference type="AlphaFoldDB" id="Q7NLI1"/>
<dbReference type="Proteomes" id="UP000000557">
    <property type="component" value="Chromosome"/>
</dbReference>
<accession>Q7NLI1</accession>
<evidence type="ECO:0000259" key="1">
    <source>
        <dbReference type="PROSITE" id="PS51782"/>
    </source>
</evidence>
<evidence type="ECO:0000313" key="3">
    <source>
        <dbReference type="Proteomes" id="UP000000557"/>
    </source>
</evidence>
<proteinExistence type="predicted"/>
<dbReference type="InterPro" id="IPR016047">
    <property type="entry name" value="M23ase_b-sheet_dom"/>
</dbReference>
<gene>
    <name evidence="2" type="ordered locus">gll1142</name>
</gene>
<dbReference type="HOGENOM" id="CLU_784727_0_0_3"/>
<dbReference type="CDD" id="cd00118">
    <property type="entry name" value="LysM"/>
    <property type="match status" value="2"/>
</dbReference>
<organism evidence="2 3">
    <name type="scientific">Gloeobacter violaceus (strain ATCC 29082 / PCC 7421)</name>
    <dbReference type="NCBI Taxonomy" id="251221"/>
    <lineage>
        <taxon>Bacteria</taxon>
        <taxon>Bacillati</taxon>
        <taxon>Cyanobacteriota</taxon>
        <taxon>Cyanophyceae</taxon>
        <taxon>Gloeobacterales</taxon>
        <taxon>Gloeobacteraceae</taxon>
        <taxon>Gloeobacter</taxon>
    </lineage>
</organism>
<name>Q7NLI1_GLOVI</name>
<dbReference type="GO" id="GO:0004222">
    <property type="term" value="F:metalloendopeptidase activity"/>
    <property type="evidence" value="ECO:0000318"/>
    <property type="project" value="GO_Central"/>
</dbReference>
<dbReference type="STRING" id="251221.gene:10758621"/>